<sequence length="56" mass="6258">MIKSEQAVVESGRRWVAGAITDDEYFRKVNQTVARSFAGRTAQRVATALIRFLSKA</sequence>
<dbReference type="Proteomes" id="UP001622690">
    <property type="component" value="Chromosome"/>
</dbReference>
<evidence type="ECO:0000313" key="2">
    <source>
        <dbReference type="Proteomes" id="UP001622690"/>
    </source>
</evidence>
<proteinExistence type="predicted"/>
<accession>A0ABZ1IQX1</accession>
<organism evidence="1 2">
    <name type="scientific">Streptomyces nigra</name>
    <dbReference type="NCBI Taxonomy" id="1827580"/>
    <lineage>
        <taxon>Bacteria</taxon>
        <taxon>Bacillati</taxon>
        <taxon>Actinomycetota</taxon>
        <taxon>Actinomycetes</taxon>
        <taxon>Kitasatosporales</taxon>
        <taxon>Streptomycetaceae</taxon>
        <taxon>Streptomyces</taxon>
    </lineage>
</organism>
<protein>
    <submittedName>
        <fullName evidence="1">Uncharacterized protein</fullName>
    </submittedName>
</protein>
<reference evidence="1 2" key="1">
    <citation type="submission" date="2022-10" db="EMBL/GenBank/DDBJ databases">
        <title>The complete genomes of actinobacterial strains from the NBC collection.</title>
        <authorList>
            <person name="Joergensen T.S."/>
            <person name="Alvarez Arevalo M."/>
            <person name="Sterndorff E.B."/>
            <person name="Faurdal D."/>
            <person name="Vuksanovic O."/>
            <person name="Mourched A.-S."/>
            <person name="Charusanti P."/>
            <person name="Shaw S."/>
            <person name="Blin K."/>
            <person name="Weber T."/>
        </authorList>
    </citation>
    <scope>NUCLEOTIDE SEQUENCE [LARGE SCALE GENOMIC DNA]</scope>
    <source>
        <strain evidence="1 2">NBC_00206</strain>
    </source>
</reference>
<dbReference type="EMBL" id="CP108125">
    <property type="protein sequence ID" value="WTO81105.1"/>
    <property type="molecule type" value="Genomic_DNA"/>
</dbReference>
<keyword evidence="2" id="KW-1185">Reference proteome</keyword>
<name>A0ABZ1IQX1_9ACTN</name>
<gene>
    <name evidence="1" type="ORF">OHU27_01225</name>
</gene>
<evidence type="ECO:0000313" key="1">
    <source>
        <dbReference type="EMBL" id="WTO81105.1"/>
    </source>
</evidence>
<dbReference type="RefSeq" id="WP_406256082.1">
    <property type="nucleotide sequence ID" value="NZ_CP108125.1"/>
</dbReference>